<evidence type="ECO:0000256" key="2">
    <source>
        <dbReference type="SAM" id="Phobius"/>
    </source>
</evidence>
<dbReference type="AlphaFoldDB" id="A0A1Z3HJD6"/>
<gene>
    <name evidence="3" type="ORF">XM38_013330</name>
</gene>
<reference evidence="3 4" key="1">
    <citation type="journal article" date="2016" name="Biochim. Biophys. Acta">
        <title>Characterization of red-shifted phycobilisomes isolated from the chlorophyll f-containing cyanobacterium Halomicronema hongdechloris.</title>
        <authorList>
            <person name="Li Y."/>
            <person name="Lin Y."/>
            <person name="Garvey C.J."/>
            <person name="Birch D."/>
            <person name="Corkery R.W."/>
            <person name="Loughlin P.C."/>
            <person name="Scheer H."/>
            <person name="Willows R.D."/>
            <person name="Chen M."/>
        </authorList>
    </citation>
    <scope>NUCLEOTIDE SEQUENCE [LARGE SCALE GENOMIC DNA]</scope>
    <source>
        <strain evidence="3 4">C2206</strain>
    </source>
</reference>
<protein>
    <submittedName>
        <fullName evidence="3">Uncharacterized protein</fullName>
    </submittedName>
</protein>
<dbReference type="STRING" id="1641165.XM38_08120"/>
<dbReference type="KEGG" id="hhg:XM38_013330"/>
<dbReference type="RefSeq" id="WP_080807520.1">
    <property type="nucleotide sequence ID" value="NZ_CP021983.2"/>
</dbReference>
<keyword evidence="2" id="KW-0812">Transmembrane</keyword>
<proteinExistence type="predicted"/>
<evidence type="ECO:0000313" key="3">
    <source>
        <dbReference type="EMBL" id="ASC70395.1"/>
    </source>
</evidence>
<keyword evidence="2" id="KW-1133">Transmembrane helix</keyword>
<dbReference type="EMBL" id="CP021983">
    <property type="protein sequence ID" value="ASC70395.1"/>
    <property type="molecule type" value="Genomic_DNA"/>
</dbReference>
<evidence type="ECO:0000313" key="4">
    <source>
        <dbReference type="Proteomes" id="UP000191901"/>
    </source>
</evidence>
<keyword evidence="2" id="KW-0472">Membrane</keyword>
<organism evidence="3 4">
    <name type="scientific">Halomicronema hongdechloris C2206</name>
    <dbReference type="NCBI Taxonomy" id="1641165"/>
    <lineage>
        <taxon>Bacteria</taxon>
        <taxon>Bacillati</taxon>
        <taxon>Cyanobacteriota</taxon>
        <taxon>Cyanophyceae</taxon>
        <taxon>Nodosilineales</taxon>
        <taxon>Nodosilineaceae</taxon>
        <taxon>Halomicronema</taxon>
    </lineage>
</organism>
<dbReference type="OrthoDB" id="528950at2"/>
<feature type="transmembrane region" description="Helical" evidence="2">
    <location>
        <begin position="12"/>
        <end position="33"/>
    </location>
</feature>
<accession>A0A1Z3HJD6</accession>
<evidence type="ECO:0000256" key="1">
    <source>
        <dbReference type="SAM" id="MobiDB-lite"/>
    </source>
</evidence>
<keyword evidence="4" id="KW-1185">Reference proteome</keyword>
<sequence>MVQLIEKRNTNYLPLFVLGSVGLQLVILVFLFVQAGALSRLSRQAAPTLVQMQDGQAIRVGAMDAQDRTPETIRRFVNDTLVLMFNWSGSLPAATAEEASQPQPDPGLPVEMDRGKGQVATASWQASFAFSEDFRQDFLKRVAELTPPGVFSGTTQVVMVVNHVSEPVVVGEGRWKVDVVAHLYVFDETNALGEAIPFNREVFVEAVTAPAVPDGETPLEQAIYSIRQAGLQIYAIRELNREDLP</sequence>
<name>A0A1Z3HJD6_9CYAN</name>
<feature type="region of interest" description="Disordered" evidence="1">
    <location>
        <begin position="94"/>
        <end position="113"/>
    </location>
</feature>
<dbReference type="Proteomes" id="UP000191901">
    <property type="component" value="Chromosome"/>
</dbReference>